<dbReference type="Gene3D" id="1.50.10.10">
    <property type="match status" value="1"/>
</dbReference>
<dbReference type="Proteomes" id="UP000694556">
    <property type="component" value="Chromosome 3"/>
</dbReference>
<feature type="transmembrane region" description="Helical" evidence="20">
    <location>
        <begin position="51"/>
        <end position="71"/>
    </location>
</feature>
<feature type="disulfide bond" evidence="17">
    <location>
        <begin position="474"/>
        <end position="506"/>
    </location>
</feature>
<dbReference type="GO" id="GO:0000139">
    <property type="term" value="C:Golgi membrane"/>
    <property type="evidence" value="ECO:0007669"/>
    <property type="project" value="TreeGrafter"/>
</dbReference>
<dbReference type="GO" id="GO:0005975">
    <property type="term" value="P:carbohydrate metabolic process"/>
    <property type="evidence" value="ECO:0007669"/>
    <property type="project" value="InterPro"/>
</dbReference>
<proteinExistence type="inferred from homology"/>
<dbReference type="InterPro" id="IPR001382">
    <property type="entry name" value="Glyco_hydro_47"/>
</dbReference>
<evidence type="ECO:0000256" key="13">
    <source>
        <dbReference type="ARBA" id="ARBA00054774"/>
    </source>
</evidence>
<evidence type="ECO:0000256" key="6">
    <source>
        <dbReference type="ARBA" id="ARBA00022837"/>
    </source>
</evidence>
<feature type="region of interest" description="Disordered" evidence="19">
    <location>
        <begin position="133"/>
        <end position="189"/>
    </location>
</feature>
<dbReference type="InterPro" id="IPR012341">
    <property type="entry name" value="6hp_glycosidase-like_sf"/>
</dbReference>
<evidence type="ECO:0000256" key="12">
    <source>
        <dbReference type="ARBA" id="ARBA00048605"/>
    </source>
</evidence>
<keyword evidence="20" id="KW-1133">Transmembrane helix</keyword>
<comment type="catalytic activity">
    <reaction evidence="12">
        <text>N(4)-(alpha-D-Man-(1-&gt;2)-alpha-D-Man-(1-&gt;2)-alpha-D-Man-(1-&gt;3)-[alpha-D-Man-(1-&gt;2)-alpha-D-Man-(1-&gt;3)-[alpha-D-Man-(1-&gt;2)-alpha-D-Man-(1-&gt;6)]-alpha-D-Man-(1-&gt;6)]-beta-D-Man-(1-&gt;4)-beta-D-GlcNAc-(1-&gt;4)-beta-D-GlcNAc)-L-asparaginyl-[protein] (N-glucan mannose isomer 9A1,2,3B1,2,3) + 4 H2O = N(4)-(alpha-D-Man-(1-&gt;3)-[alpha-D-Man-(1-&gt;3)-[alpha-D-Man-(1-&gt;6)]-alpha-D-Man-(1-&gt;6)]-beta-D-Man-(1-&gt;4)-beta-D-GlcNAc-(1-&gt;4)-beta-D-GlcNAc)-L-asparaginyl-[protein] (N-glucan mannose isomer 5A1,2) + 4 beta-D-mannose</text>
        <dbReference type="Rhea" id="RHEA:56008"/>
        <dbReference type="Rhea" id="RHEA-COMP:14356"/>
        <dbReference type="Rhea" id="RHEA-COMP:14367"/>
        <dbReference type="ChEBI" id="CHEBI:15377"/>
        <dbReference type="ChEBI" id="CHEBI:28563"/>
        <dbReference type="ChEBI" id="CHEBI:59087"/>
        <dbReference type="ChEBI" id="CHEBI:139493"/>
        <dbReference type="EC" id="3.2.1.113"/>
    </reaction>
</comment>
<evidence type="ECO:0000313" key="22">
    <source>
        <dbReference type="Proteomes" id="UP000694556"/>
    </source>
</evidence>
<dbReference type="FunFam" id="1.50.10.10:FF:000002">
    <property type="entry name" value="alpha-1,2-Mannosidase"/>
    <property type="match status" value="1"/>
</dbReference>
<dbReference type="GO" id="GO:0070062">
    <property type="term" value="C:extracellular exosome"/>
    <property type="evidence" value="ECO:0007669"/>
    <property type="project" value="TreeGrafter"/>
</dbReference>
<evidence type="ECO:0000256" key="14">
    <source>
        <dbReference type="ARBA" id="ARBA00060399"/>
    </source>
</evidence>
<dbReference type="Ensembl" id="ENSCMMT00000004763.1">
    <property type="protein sequence ID" value="ENSCMMP00000004266.1"/>
    <property type="gene ID" value="ENSCMMG00000002698.1"/>
</dbReference>
<dbReference type="PANTHER" id="PTHR11742:SF31">
    <property type="entry name" value="MANNOSYL-OLIGOSACCHARIDE 1,2-ALPHA-MANNOSIDASE IA"/>
    <property type="match status" value="1"/>
</dbReference>
<evidence type="ECO:0000256" key="9">
    <source>
        <dbReference type="ARBA" id="ARBA00023157"/>
    </source>
</evidence>
<keyword evidence="4 20" id="KW-0812">Transmembrane</keyword>
<evidence type="ECO:0000256" key="20">
    <source>
        <dbReference type="SAM" id="Phobius"/>
    </source>
</evidence>
<comment type="function">
    <text evidence="13">Involved in the maturation of Asn-linked oligosaccharides. Progressively trim alpha-1,2-linked mannose residues from Man(9)GlcNAc(2) to produce Man(5)GlcNAc(2).</text>
</comment>
<feature type="compositionally biased region" description="Basic and acidic residues" evidence="19">
    <location>
        <begin position="133"/>
        <end position="164"/>
    </location>
</feature>
<keyword evidence="5 18" id="KW-0378">Hydrolase</keyword>
<evidence type="ECO:0000256" key="19">
    <source>
        <dbReference type="SAM" id="MobiDB-lite"/>
    </source>
</evidence>
<dbReference type="PRINTS" id="PR00747">
    <property type="entry name" value="GLYHDRLASE47"/>
</dbReference>
<evidence type="ECO:0000256" key="17">
    <source>
        <dbReference type="PIRSR" id="PIRSR601382-3"/>
    </source>
</evidence>
<reference evidence="21" key="1">
    <citation type="submission" date="2018-09" db="EMBL/GenBank/DDBJ databases">
        <title>Common duck and Muscovy duck high density SNP chip.</title>
        <authorList>
            <person name="Vignal A."/>
            <person name="Thebault N."/>
            <person name="Warren W.C."/>
        </authorList>
    </citation>
    <scope>NUCLEOTIDE SEQUENCE [LARGE SCALE GENOMIC DNA]</scope>
</reference>
<feature type="active site" description="Proton donor" evidence="15">
    <location>
        <position position="278"/>
    </location>
</feature>
<comment type="pathway">
    <text evidence="2">Protein modification; protein glycosylation.</text>
</comment>
<keyword evidence="7" id="KW-0735">Signal-anchor</keyword>
<evidence type="ECO:0000256" key="16">
    <source>
        <dbReference type="PIRSR" id="PIRSR601382-2"/>
    </source>
</evidence>
<feature type="active site" evidence="15">
    <location>
        <position position="411"/>
    </location>
</feature>
<evidence type="ECO:0000256" key="8">
    <source>
        <dbReference type="ARBA" id="ARBA00023136"/>
    </source>
</evidence>
<evidence type="ECO:0000256" key="2">
    <source>
        <dbReference type="ARBA" id="ARBA00004922"/>
    </source>
</evidence>
<dbReference type="EC" id="3.2.1.-" evidence="18"/>
<dbReference type="Pfam" id="PF01532">
    <property type="entry name" value="Glyco_hydro_47"/>
    <property type="match status" value="1"/>
</dbReference>
<sequence>MPAASLLPLFGSAAGPGALGGPAGGGGGGGGAGGGVRKAAGPGAFRLTEKFVLLLVFSAFITLCFGAIFFLPDSSKLLSGVFFHSAALQPPPPPPGGQPRAPPQPGGGPAAAAGRGSLARIRADHERALREAKETLQKLPEEIRGDIRRDKEKVAQDARGRKEPAASGLPQRPFRPPVGAAGQEPADPAVRQRRAKIKEMMKHAWDNYKRYAWGLNELKPISKQGHSSNLFGNIQGATIVDALDTLYIMEMKEEFKEAKDWVEKNLDFNVNAEISVFEVNIRFVGGLLSAYYLSGEEIFRKKAVELGEKLLPAFNTPTGIPWALLNIKSGIGRNWPWASGGSSILAEFGTLHLEFVHLSHLSGNPVFAEKVMNIRKVLNRLDKPEGLYPNYLNPSSGQWGQHHVSIGGLGDSFYEYLLKAWLMSDKTDEEGKKMYYDAVQAIETHLIRKSSGGLTYIAEWKGGLLEHKMGHLTCFAGGMFALGADGAPSDKTGHHIELGAEIARTCHESYDRTSMKLGPEAFRFDGGVEAIATRQNEKYYILRPEVIETYMYMWRLTHDPKYRQWAWEAVEALEKHCRVDGGYSGIRDVYNNHESHDDVQQSFFLSETLKYLYLLFSDDDILPFEHWVFNTEAHPLPILHKEDGSKEEKQNSWRLTHKLYPLECVKTALPIWFHHRQKTASAT</sequence>
<comment type="subcellular location">
    <subcellularLocation>
        <location evidence="14">Endomembrane system</location>
        <topology evidence="14">Single-pass type II membrane protein</topology>
    </subcellularLocation>
</comment>
<evidence type="ECO:0000256" key="3">
    <source>
        <dbReference type="ARBA" id="ARBA00007658"/>
    </source>
</evidence>
<dbReference type="SUPFAM" id="SSF48225">
    <property type="entry name" value="Seven-hairpin glycosidases"/>
    <property type="match status" value="1"/>
</dbReference>
<accession>A0A8C3BEH3</accession>
<feature type="compositionally biased region" description="Pro residues" evidence="19">
    <location>
        <begin position="89"/>
        <end position="106"/>
    </location>
</feature>
<dbReference type="InterPro" id="IPR050749">
    <property type="entry name" value="Glycosyl_Hydrolase_47"/>
</dbReference>
<reference evidence="21" key="2">
    <citation type="submission" date="2025-08" db="UniProtKB">
        <authorList>
            <consortium name="Ensembl"/>
        </authorList>
    </citation>
    <scope>IDENTIFICATION</scope>
</reference>
<keyword evidence="9 17" id="KW-1015">Disulfide bond</keyword>
<comment type="cofactor">
    <cofactor evidence="1 16">
        <name>Ca(2+)</name>
        <dbReference type="ChEBI" id="CHEBI:29108"/>
    </cofactor>
</comment>
<evidence type="ECO:0000256" key="7">
    <source>
        <dbReference type="ARBA" id="ARBA00022968"/>
    </source>
</evidence>
<protein>
    <recommendedName>
        <fullName evidence="18">alpha-1,2-Mannosidase</fullName>
        <ecNumber evidence="18">3.2.1.-</ecNumber>
    </recommendedName>
</protein>
<evidence type="ECO:0000256" key="10">
    <source>
        <dbReference type="ARBA" id="ARBA00023295"/>
    </source>
</evidence>
<dbReference type="PANTHER" id="PTHR11742">
    <property type="entry name" value="MANNOSYL-OLIGOSACCHARIDE ALPHA-1,2-MANNOSIDASE-RELATED"/>
    <property type="match status" value="1"/>
</dbReference>
<keyword evidence="10 18" id="KW-0326">Glycosidase</keyword>
<keyword evidence="16" id="KW-0479">Metal-binding</keyword>
<dbReference type="GO" id="GO:0004571">
    <property type="term" value="F:mannosyl-oligosaccharide 1,2-alpha-mannosidase activity"/>
    <property type="evidence" value="ECO:0007669"/>
    <property type="project" value="UniProtKB-EC"/>
</dbReference>
<dbReference type="GO" id="GO:0005783">
    <property type="term" value="C:endoplasmic reticulum"/>
    <property type="evidence" value="ECO:0007669"/>
    <property type="project" value="TreeGrafter"/>
</dbReference>
<evidence type="ECO:0000313" key="21">
    <source>
        <dbReference type="Ensembl" id="ENSCMMP00000004266.1"/>
    </source>
</evidence>
<comment type="catalytic activity">
    <reaction evidence="11">
        <text>N(4)-(alpha-D-Man-(1-&gt;2)-alpha-D-Man-(1-&gt;2)-alpha-D-Man-(1-&gt;3)-[alpha-D-Man-(1-&gt;3)-[alpha-D-Man-(1-&gt;2)-alpha-D-Man-(1-&gt;6)]-alpha-D-Man-(1-&gt;6)]-beta-D-Man-(1-&gt;4)-beta-D-GlcNAc-(1-&gt;4)-beta-D-GlcNAc)-L-asparaginyl-[protein] (N-glucan mannose isomer 8A1,2,3B1,3) + 3 H2O = N(4)-(alpha-D-Man-(1-&gt;3)-[alpha-D-Man-(1-&gt;3)-[alpha-D-Man-(1-&gt;6)]-alpha-D-Man-(1-&gt;6)]-beta-D-Man-(1-&gt;4)-beta-D-GlcNAc-(1-&gt;4)-beta-D-GlcNAc)-L-asparaginyl-[protein] (N-glucan mannose isomer 5A1,2) + 3 beta-D-mannose</text>
        <dbReference type="Rhea" id="RHEA:56028"/>
        <dbReference type="Rhea" id="RHEA-COMP:14358"/>
        <dbReference type="Rhea" id="RHEA-COMP:14367"/>
        <dbReference type="ChEBI" id="CHEBI:15377"/>
        <dbReference type="ChEBI" id="CHEBI:28563"/>
        <dbReference type="ChEBI" id="CHEBI:59087"/>
        <dbReference type="ChEBI" id="CHEBI:60628"/>
        <dbReference type="EC" id="3.2.1.113"/>
    </reaction>
</comment>
<evidence type="ECO:0000256" key="1">
    <source>
        <dbReference type="ARBA" id="ARBA00001913"/>
    </source>
</evidence>
<name>A0A8C3BEH3_CAIMO</name>
<reference evidence="21" key="3">
    <citation type="submission" date="2025-09" db="UniProtKB">
        <authorList>
            <consortium name="Ensembl"/>
        </authorList>
    </citation>
    <scope>IDENTIFICATION</scope>
</reference>
<keyword evidence="8 20" id="KW-0472">Membrane</keyword>
<evidence type="ECO:0000256" key="18">
    <source>
        <dbReference type="RuleBase" id="RU361193"/>
    </source>
</evidence>
<feature type="active site" evidence="15">
    <location>
        <position position="545"/>
    </location>
</feature>
<comment type="similarity">
    <text evidence="3 18">Belongs to the glycosyl hydrolase 47 family.</text>
</comment>
<dbReference type="InterPro" id="IPR036026">
    <property type="entry name" value="Seven-hairpin_glycosidases"/>
</dbReference>
<dbReference type="AlphaFoldDB" id="A0A8C3BEH3"/>
<evidence type="ECO:0000256" key="4">
    <source>
        <dbReference type="ARBA" id="ARBA00022692"/>
    </source>
</evidence>
<evidence type="ECO:0000256" key="15">
    <source>
        <dbReference type="PIRSR" id="PIRSR601382-1"/>
    </source>
</evidence>
<feature type="region of interest" description="Disordered" evidence="19">
    <location>
        <begin position="89"/>
        <end position="117"/>
    </location>
</feature>
<keyword evidence="6 16" id="KW-0106">Calcium</keyword>
<keyword evidence="22" id="KW-1185">Reference proteome</keyword>
<evidence type="ECO:0000256" key="5">
    <source>
        <dbReference type="ARBA" id="ARBA00022801"/>
    </source>
</evidence>
<evidence type="ECO:0000256" key="11">
    <source>
        <dbReference type="ARBA" id="ARBA00047669"/>
    </source>
</evidence>
<feature type="active site" description="Proton donor" evidence="15">
    <location>
        <position position="520"/>
    </location>
</feature>
<feature type="binding site" evidence="16">
    <location>
        <position position="631"/>
    </location>
    <ligand>
        <name>Ca(2+)</name>
        <dbReference type="ChEBI" id="CHEBI:29108"/>
    </ligand>
</feature>
<organism evidence="21 22">
    <name type="scientific">Cairina moschata</name>
    <name type="common">Muscovy duck</name>
    <dbReference type="NCBI Taxonomy" id="8855"/>
    <lineage>
        <taxon>Eukaryota</taxon>
        <taxon>Metazoa</taxon>
        <taxon>Chordata</taxon>
        <taxon>Craniata</taxon>
        <taxon>Vertebrata</taxon>
        <taxon>Euteleostomi</taxon>
        <taxon>Archelosauria</taxon>
        <taxon>Archosauria</taxon>
        <taxon>Dinosauria</taxon>
        <taxon>Saurischia</taxon>
        <taxon>Theropoda</taxon>
        <taxon>Coelurosauria</taxon>
        <taxon>Aves</taxon>
        <taxon>Neognathae</taxon>
        <taxon>Galloanserae</taxon>
        <taxon>Anseriformes</taxon>
        <taxon>Anatidae</taxon>
        <taxon>Anatinae</taxon>
        <taxon>Cairina</taxon>
    </lineage>
</organism>
<dbReference type="GO" id="GO:0005509">
    <property type="term" value="F:calcium ion binding"/>
    <property type="evidence" value="ECO:0007669"/>
    <property type="project" value="InterPro"/>
</dbReference>